<feature type="region of interest" description="Disordered" evidence="1">
    <location>
        <begin position="1"/>
        <end position="25"/>
    </location>
</feature>
<sequence>MTTTTDVEHQLDDSSEDISTNPTVNPSFAEVATSQLSRRRLLQGSLALAATSFFAPASVYANGRGKSLAPGQNKGPLLTFKPLTIADATAAGGKTVTISPDYEYQVLIPWGTPINPEAGITPYEGDPVNRPTSEEQEQMVGIGHDGMWFFPSNLPRVLATEARRGRELPSRARRQVLDSRSGMLCVNHEFGTNFHVLGKGQPESLEEVRRSQAAHGVTVVAIAQNWRGKWDVVPSALSRRITANTEVMFSGPVAGSPLLENAVSNPPQGTLNNCGSGPTPWGTFLTCEENFNGYFGSAEESIGGFDALQDKAYARYGFSRFGFNYSWHLFDPRFDLKNGNYANESNRFGWIVEIDPFDHTKKPVKRSALGRFKHEAAAVKELKDGRIAVYMGDDQRGDYCYKYESNVSWRAAIAAGQSPLDDGKLYVARFDEGSNANDGQGTGIWIELTPANEAIANAGLDSQDKVLTYARLAADAVGATPMDRPEWSTIGTDGQVYWTLTNNDRKDDGQGAISEANPIFENTDGYIIETNDTSATAFTWNLFLLARNTRSPGDPETAVDPQDFSFANYQAPSDGGANVFSDPDAAFADPFGRLFIGTDGAQPDGLQDQLVVFDTNTGEYRRLLMGVNSDEITGLAPTPDFGTLFTNTQHPGDGDPKSTNFPAKTDGITIPRDATIVIRRKDGGTVGS</sequence>
<dbReference type="AlphaFoldDB" id="A0A2S5Z5D1"/>
<dbReference type="OrthoDB" id="9801383at2"/>
<dbReference type="InterPro" id="IPR006311">
    <property type="entry name" value="TAT_signal"/>
</dbReference>
<dbReference type="Proteomes" id="UP000239917">
    <property type="component" value="Unassembled WGS sequence"/>
</dbReference>
<proteinExistence type="predicted"/>
<organism evidence="2 3">
    <name type="scientific">Marinobacter maroccanus</name>
    <dbReference type="NCBI Taxonomy" id="2055143"/>
    <lineage>
        <taxon>Bacteria</taxon>
        <taxon>Pseudomonadati</taxon>
        <taxon>Pseudomonadota</taxon>
        <taxon>Gammaproteobacteria</taxon>
        <taxon>Pseudomonadales</taxon>
        <taxon>Marinobacteraceae</taxon>
        <taxon>Marinobacter</taxon>
    </lineage>
</organism>
<feature type="compositionally biased region" description="Basic and acidic residues" evidence="1">
    <location>
        <begin position="1"/>
        <end position="12"/>
    </location>
</feature>
<gene>
    <name evidence="2" type="ORF">KEHDKFFH_19570</name>
</gene>
<dbReference type="RefSeq" id="WP_104323451.1">
    <property type="nucleotide sequence ID" value="NZ_PSSX01000028.1"/>
</dbReference>
<comment type="caution">
    <text evidence="2">The sequence shown here is derived from an EMBL/GenBank/DDBJ whole genome shotgun (WGS) entry which is preliminary data.</text>
</comment>
<dbReference type="Pfam" id="PF05787">
    <property type="entry name" value="PhoX"/>
    <property type="match status" value="1"/>
</dbReference>
<evidence type="ECO:0000313" key="2">
    <source>
        <dbReference type="EMBL" id="PPI82474.1"/>
    </source>
</evidence>
<dbReference type="PROSITE" id="PS51318">
    <property type="entry name" value="TAT"/>
    <property type="match status" value="1"/>
</dbReference>
<name>A0A2S5Z5D1_9GAMM</name>
<protein>
    <submittedName>
        <fullName evidence="2">Phosphatase</fullName>
    </submittedName>
</protein>
<accession>A0A2S5Z5D1</accession>
<keyword evidence="3" id="KW-1185">Reference proteome</keyword>
<dbReference type="SUPFAM" id="SSF63829">
    <property type="entry name" value="Calcium-dependent phosphotriesterase"/>
    <property type="match status" value="1"/>
</dbReference>
<dbReference type="InterPro" id="IPR008557">
    <property type="entry name" value="PhoX"/>
</dbReference>
<dbReference type="PANTHER" id="PTHR35399">
    <property type="entry name" value="SLR8030 PROTEIN"/>
    <property type="match status" value="1"/>
</dbReference>
<reference evidence="2 3" key="1">
    <citation type="submission" date="2018-01" db="EMBL/GenBank/DDBJ databases">
        <title>Complete genome sequences of the type strains of Marinobacter flavimaris and Marinobacter maroccanus.</title>
        <authorList>
            <person name="Palau M."/>
            <person name="Boujida N."/>
            <person name="Manresa A."/>
            <person name="Minana-Galbis D."/>
        </authorList>
    </citation>
    <scope>NUCLEOTIDE SEQUENCE [LARGE SCALE GENOMIC DNA]</scope>
    <source>
        <strain evidence="2 3">N4</strain>
    </source>
</reference>
<evidence type="ECO:0000256" key="1">
    <source>
        <dbReference type="SAM" id="MobiDB-lite"/>
    </source>
</evidence>
<evidence type="ECO:0000313" key="3">
    <source>
        <dbReference type="Proteomes" id="UP000239917"/>
    </source>
</evidence>
<dbReference type="PANTHER" id="PTHR35399:SF2">
    <property type="entry name" value="DUF839 DOMAIN-CONTAINING PROTEIN"/>
    <property type="match status" value="1"/>
</dbReference>
<dbReference type="EMBL" id="PSSX01000028">
    <property type="protein sequence ID" value="PPI82474.1"/>
    <property type="molecule type" value="Genomic_DNA"/>
</dbReference>